<dbReference type="InterPro" id="IPR049704">
    <property type="entry name" value="Aminotrans_3_PPA_site"/>
</dbReference>
<organism evidence="6 7">
    <name type="scientific">Sporolactobacillus kofuensis</name>
    <dbReference type="NCBI Taxonomy" id="269672"/>
    <lineage>
        <taxon>Bacteria</taxon>
        <taxon>Bacillati</taxon>
        <taxon>Bacillota</taxon>
        <taxon>Bacilli</taxon>
        <taxon>Bacillales</taxon>
        <taxon>Sporolactobacillaceae</taxon>
        <taxon>Sporolactobacillus</taxon>
    </lineage>
</organism>
<dbReference type="InterPro" id="IPR015424">
    <property type="entry name" value="PyrdxlP-dep_Trfase"/>
</dbReference>
<accession>A0ABW1WFY0</accession>
<comment type="cofactor">
    <cofactor evidence="1">
        <name>pyridoxal 5'-phosphate</name>
        <dbReference type="ChEBI" id="CHEBI:597326"/>
    </cofactor>
</comment>
<dbReference type="Pfam" id="PF00202">
    <property type="entry name" value="Aminotran_3"/>
    <property type="match status" value="1"/>
</dbReference>
<sequence>MNKTAHEIYDEAYKIWNPDRVNTFRSFGVELVMGEREGSYFKDLEGHHTFINMHSNGGVYNLGHRNPEIREALVKGAELVDAGNHYFPSPYKNELNERLLAASPDNMKYVFVLNGGGEAVDAAIKFARRTTKKSRVVSLSCAFHGSTGISMQASNPTIAESFNMKPDPDLYTHIEYNNLEQLESVLKKKDTAAVIIESIPATAGFPMPIENYHKNVEELTHKYGALYIADEIQTGLMRSGDMWCCCKYGATPDMIVTGKGLSGGYYPMSAVIMNEEAASWMKDDGFAHTSSFNGTELGCIVASKAMEILTREETVANVDMLTNFFAQELPKIQRKYADFFTEIRQCGVIMGLKTAHPFGGGALMLSLIKHGVWSMMANFDRSVLQFKPNLLMKKETAEEVISKLDQSMGDAIEMVTEMAAKNG</sequence>
<dbReference type="Gene3D" id="3.40.640.10">
    <property type="entry name" value="Type I PLP-dependent aspartate aminotransferase-like (Major domain)"/>
    <property type="match status" value="1"/>
</dbReference>
<dbReference type="PANTHER" id="PTHR11986:SF79">
    <property type="entry name" value="ACETYLORNITHINE AMINOTRANSFERASE, MITOCHONDRIAL"/>
    <property type="match status" value="1"/>
</dbReference>
<evidence type="ECO:0000313" key="7">
    <source>
        <dbReference type="Proteomes" id="UP001596267"/>
    </source>
</evidence>
<evidence type="ECO:0000256" key="1">
    <source>
        <dbReference type="ARBA" id="ARBA00001933"/>
    </source>
</evidence>
<keyword evidence="2 6" id="KW-0032">Aminotransferase</keyword>
<dbReference type="EMBL" id="JBHSTQ010000006">
    <property type="protein sequence ID" value="MFC6386517.1"/>
    <property type="molecule type" value="Genomic_DNA"/>
</dbReference>
<comment type="similarity">
    <text evidence="5">Belongs to the class-III pyridoxal-phosphate-dependent aminotransferase family.</text>
</comment>
<dbReference type="SUPFAM" id="SSF53383">
    <property type="entry name" value="PLP-dependent transferases"/>
    <property type="match status" value="1"/>
</dbReference>
<keyword evidence="4 5" id="KW-0663">Pyridoxal phosphate</keyword>
<dbReference type="PANTHER" id="PTHR11986">
    <property type="entry name" value="AMINOTRANSFERASE CLASS III"/>
    <property type="match status" value="1"/>
</dbReference>
<dbReference type="PIRSF" id="PIRSF000521">
    <property type="entry name" value="Transaminase_4ab_Lys_Orn"/>
    <property type="match status" value="1"/>
</dbReference>
<gene>
    <name evidence="6" type="ORF">ACFP7A_07875</name>
</gene>
<dbReference type="InterPro" id="IPR005814">
    <property type="entry name" value="Aminotrans_3"/>
</dbReference>
<dbReference type="CDD" id="cd00610">
    <property type="entry name" value="OAT_like"/>
    <property type="match status" value="1"/>
</dbReference>
<dbReference type="InterPro" id="IPR015421">
    <property type="entry name" value="PyrdxlP-dep_Trfase_major"/>
</dbReference>
<dbReference type="InterPro" id="IPR050103">
    <property type="entry name" value="Class-III_PLP-dep_AT"/>
</dbReference>
<reference evidence="7" key="1">
    <citation type="journal article" date="2019" name="Int. J. Syst. Evol. Microbiol.">
        <title>The Global Catalogue of Microorganisms (GCM) 10K type strain sequencing project: providing services to taxonomists for standard genome sequencing and annotation.</title>
        <authorList>
            <consortium name="The Broad Institute Genomics Platform"/>
            <consortium name="The Broad Institute Genome Sequencing Center for Infectious Disease"/>
            <person name="Wu L."/>
            <person name="Ma J."/>
        </authorList>
    </citation>
    <scope>NUCLEOTIDE SEQUENCE [LARGE SCALE GENOMIC DNA]</scope>
    <source>
        <strain evidence="7">CCUG 42001</strain>
    </source>
</reference>
<keyword evidence="7" id="KW-1185">Reference proteome</keyword>
<evidence type="ECO:0000256" key="3">
    <source>
        <dbReference type="ARBA" id="ARBA00022679"/>
    </source>
</evidence>
<evidence type="ECO:0000256" key="5">
    <source>
        <dbReference type="RuleBase" id="RU003560"/>
    </source>
</evidence>
<proteinExistence type="inferred from homology"/>
<evidence type="ECO:0000256" key="2">
    <source>
        <dbReference type="ARBA" id="ARBA00022576"/>
    </source>
</evidence>
<name>A0ABW1WFY0_9BACL</name>
<keyword evidence="3" id="KW-0808">Transferase</keyword>
<protein>
    <submittedName>
        <fullName evidence="6">Aspartate aminotransferase family protein</fullName>
    </submittedName>
</protein>
<evidence type="ECO:0000313" key="6">
    <source>
        <dbReference type="EMBL" id="MFC6386517.1"/>
    </source>
</evidence>
<dbReference type="PROSITE" id="PS00600">
    <property type="entry name" value="AA_TRANSFER_CLASS_3"/>
    <property type="match status" value="1"/>
</dbReference>
<dbReference type="InterPro" id="IPR015422">
    <property type="entry name" value="PyrdxlP-dep_Trfase_small"/>
</dbReference>
<evidence type="ECO:0000256" key="4">
    <source>
        <dbReference type="ARBA" id="ARBA00022898"/>
    </source>
</evidence>
<dbReference type="Gene3D" id="3.90.1150.10">
    <property type="entry name" value="Aspartate Aminotransferase, domain 1"/>
    <property type="match status" value="1"/>
</dbReference>
<dbReference type="RefSeq" id="WP_253054075.1">
    <property type="nucleotide sequence ID" value="NZ_JAMXWN010000006.1"/>
</dbReference>
<comment type="caution">
    <text evidence="6">The sequence shown here is derived from an EMBL/GenBank/DDBJ whole genome shotgun (WGS) entry which is preliminary data.</text>
</comment>
<dbReference type="Proteomes" id="UP001596267">
    <property type="component" value="Unassembled WGS sequence"/>
</dbReference>
<dbReference type="GO" id="GO:0008483">
    <property type="term" value="F:transaminase activity"/>
    <property type="evidence" value="ECO:0007669"/>
    <property type="project" value="UniProtKB-KW"/>
</dbReference>